<organism evidence="1 2">
    <name type="scientific">Bacteroides cellulosilyticus DSM 14838</name>
    <dbReference type="NCBI Taxonomy" id="537012"/>
    <lineage>
        <taxon>Bacteria</taxon>
        <taxon>Pseudomonadati</taxon>
        <taxon>Bacteroidota</taxon>
        <taxon>Bacteroidia</taxon>
        <taxon>Bacteroidales</taxon>
        <taxon>Bacteroidaceae</taxon>
        <taxon>Bacteroides</taxon>
    </lineage>
</organism>
<dbReference type="HOGENOM" id="CLU_3179899_0_0_10"/>
<dbReference type="Proteomes" id="UP000003711">
    <property type="component" value="Unassembled WGS sequence"/>
</dbReference>
<gene>
    <name evidence="1" type="ORF">BACCELL_02103</name>
</gene>
<comment type="caution">
    <text evidence="1">The sequence shown here is derived from an EMBL/GenBank/DDBJ whole genome shotgun (WGS) entry which is preliminary data.</text>
</comment>
<reference evidence="1 2" key="2">
    <citation type="submission" date="2009-01" db="EMBL/GenBank/DDBJ databases">
        <title>Draft genome sequence of Bacteroides cellulosilyticus (DSM 14838).</title>
        <authorList>
            <person name="Sudarsanam P."/>
            <person name="Ley R."/>
            <person name="Guruge J."/>
            <person name="Turnbaugh P.J."/>
            <person name="Mahowald M."/>
            <person name="Liep D."/>
            <person name="Gordon J."/>
        </authorList>
    </citation>
    <scope>NUCLEOTIDE SEQUENCE [LARGE SCALE GENOMIC DNA]</scope>
    <source>
        <strain evidence="1 2">DSM 14838</strain>
    </source>
</reference>
<dbReference type="AlphaFoldDB" id="E2NCU5"/>
<proteinExistence type="predicted"/>
<dbReference type="EMBL" id="ACCH01000160">
    <property type="protein sequence ID" value="EEF90254.1"/>
    <property type="molecule type" value="Genomic_DNA"/>
</dbReference>
<reference evidence="1 2" key="1">
    <citation type="submission" date="2008-12" db="EMBL/GenBank/DDBJ databases">
        <authorList>
            <person name="Fulton L."/>
            <person name="Clifton S."/>
            <person name="Fulton B."/>
            <person name="Xu J."/>
            <person name="Minx P."/>
            <person name="Pepin K.H."/>
            <person name="Johnson M."/>
            <person name="Bhonagiri V."/>
            <person name="Nash W.E."/>
            <person name="Mardis E.R."/>
            <person name="Wilson R.K."/>
        </authorList>
    </citation>
    <scope>NUCLEOTIDE SEQUENCE [LARGE SCALE GENOMIC DNA]</scope>
    <source>
        <strain evidence="1 2">DSM 14838</strain>
    </source>
</reference>
<accession>E2NCU5</accession>
<name>E2NCU5_9BACE</name>
<evidence type="ECO:0000313" key="1">
    <source>
        <dbReference type="EMBL" id="EEF90254.1"/>
    </source>
</evidence>
<evidence type="ECO:0000313" key="2">
    <source>
        <dbReference type="Proteomes" id="UP000003711"/>
    </source>
</evidence>
<protein>
    <submittedName>
        <fullName evidence="1">Uncharacterized protein</fullName>
    </submittedName>
</protein>
<sequence>MNSSLFLLFVDFQPLITLAQELTIIKRKRSAKKIKIICHFSASSSV</sequence>